<evidence type="ECO:0000259" key="3">
    <source>
        <dbReference type="Pfam" id="PF01515"/>
    </source>
</evidence>
<dbReference type="PANTHER" id="PTHR43356">
    <property type="entry name" value="PHOSPHATE ACETYLTRANSFERASE"/>
    <property type="match status" value="1"/>
</dbReference>
<evidence type="ECO:0000313" key="5">
    <source>
        <dbReference type="Proteomes" id="UP000054823"/>
    </source>
</evidence>
<protein>
    <submittedName>
        <fullName evidence="4">Phosphate acetyltransferase</fullName>
        <ecNumber evidence="4">2.3.1.8</ecNumber>
    </submittedName>
</protein>
<accession>A0A0P1FHF0</accession>
<gene>
    <name evidence="4" type="primary">pta_2</name>
    <name evidence="4" type="ORF">SHM7688_03306</name>
</gene>
<dbReference type="AlphaFoldDB" id="A0A0P1FHF0"/>
<dbReference type="InterPro" id="IPR042113">
    <property type="entry name" value="P_AcTrfase_dom1"/>
</dbReference>
<dbReference type="EC" id="2.3.1.8" evidence="4"/>
<keyword evidence="2 4" id="KW-0012">Acyltransferase</keyword>
<dbReference type="Gene3D" id="3.40.50.10750">
    <property type="entry name" value="Isocitrate/Isopropylmalate dehydrogenase-like"/>
    <property type="match status" value="1"/>
</dbReference>
<dbReference type="Gene3D" id="3.40.50.10950">
    <property type="match status" value="2"/>
</dbReference>
<dbReference type="Proteomes" id="UP000054823">
    <property type="component" value="Unassembled WGS sequence"/>
</dbReference>
<feature type="domain" description="Phosphate acetyl/butaryl transferase" evidence="3">
    <location>
        <begin position="161"/>
        <end position="384"/>
    </location>
</feature>
<keyword evidence="5" id="KW-1185">Reference proteome</keyword>
<keyword evidence="1 4" id="KW-0808">Transferase</keyword>
<dbReference type="Pfam" id="PF01515">
    <property type="entry name" value="PTA_PTB"/>
    <property type="match status" value="1"/>
</dbReference>
<dbReference type="STRING" id="321267.SHM7688_03306"/>
<sequence length="388" mass="40343">MAVFGRADNLIDRWRQVARGFEGGIKIGKFSFRGQLAMDQEIADLFKRGLGSEIMDGIATIREFPLGPVDVTDAGAFEVNTLETAVDLDVFCHEWLLNCRNWGGTMSALETAIAGAKARKSRVVMPEMEDDRIAQAAEQLRADGICVPVALGNNTKAYVSALMAARGVKEAVARRMVARPLYRAAAMVAVGEADAMVAGAVASTKKVIEAASIGIGLDDGVTVPSSFFLMRFPSGREVIFADCGLNVDPEAEALAAIAQASERSGRALLGTARVALLSFSTGASGSGASVDKVRAAAEITGFVGPVQGDAALNPTVAEKKGLGAGDANVLVFPSLDAGNIAYKLAQELAGAQALGPILQGFRKPVCDLSRGATVQDIVDATAVTLALA</sequence>
<dbReference type="InterPro" id="IPR050500">
    <property type="entry name" value="Phos_Acetyltrans/Butyryltrans"/>
</dbReference>
<evidence type="ECO:0000313" key="4">
    <source>
        <dbReference type="EMBL" id="CUH53837.1"/>
    </source>
</evidence>
<dbReference type="SUPFAM" id="SSF53659">
    <property type="entry name" value="Isocitrate/Isopropylmalate dehydrogenase-like"/>
    <property type="match status" value="1"/>
</dbReference>
<dbReference type="EMBL" id="CYPW01000032">
    <property type="protein sequence ID" value="CUH53837.1"/>
    <property type="molecule type" value="Genomic_DNA"/>
</dbReference>
<evidence type="ECO:0000256" key="1">
    <source>
        <dbReference type="ARBA" id="ARBA00022679"/>
    </source>
</evidence>
<dbReference type="InterPro" id="IPR042112">
    <property type="entry name" value="P_AcTrfase_dom2"/>
</dbReference>
<proteinExistence type="predicted"/>
<dbReference type="PANTHER" id="PTHR43356:SF3">
    <property type="entry name" value="PHOSPHATE ACETYLTRANSFERASE"/>
    <property type="match status" value="1"/>
</dbReference>
<dbReference type="GO" id="GO:0008959">
    <property type="term" value="F:phosphate acetyltransferase activity"/>
    <property type="evidence" value="ECO:0007669"/>
    <property type="project" value="UniProtKB-EC"/>
</dbReference>
<evidence type="ECO:0000256" key="2">
    <source>
        <dbReference type="ARBA" id="ARBA00023315"/>
    </source>
</evidence>
<reference evidence="4 5" key="1">
    <citation type="submission" date="2015-09" db="EMBL/GenBank/DDBJ databases">
        <authorList>
            <consortium name="Swine Surveillance"/>
        </authorList>
    </citation>
    <scope>NUCLEOTIDE SEQUENCE [LARGE SCALE GENOMIC DNA]</scope>
    <source>
        <strain evidence="4 5">CECT 7688</strain>
    </source>
</reference>
<name>A0A0P1FHF0_9RHOB</name>
<dbReference type="InterPro" id="IPR002505">
    <property type="entry name" value="PTA_PTB"/>
</dbReference>
<organism evidence="4 5">
    <name type="scientific">Shimia marina</name>
    <dbReference type="NCBI Taxonomy" id="321267"/>
    <lineage>
        <taxon>Bacteria</taxon>
        <taxon>Pseudomonadati</taxon>
        <taxon>Pseudomonadota</taxon>
        <taxon>Alphaproteobacteria</taxon>
        <taxon>Rhodobacterales</taxon>
        <taxon>Roseobacteraceae</taxon>
    </lineage>
</organism>